<keyword evidence="2" id="KW-0521">NADP</keyword>
<sequence>MLTGQAFGTTRLPDIDLTGKTVIVTGANTGLGFECAKHLARLKVSHLILACRDAGKGQAAKAAIVVETACEGHTNIDVWELNLANYRSTLAFGERVRSQLLRLDAIIANAGMELQEFRMVEDLEMHLTVNVVSTFLCALAVLPLLKRTSKDNSVETTITFAGSMYHIFGPDNELEVPENRDIFDALSDQKRTDVIWRYALSKLMVHQCFHAFAACLSRGEVENGSRVIVNLVNPGWCGTELSRAKPHPLGERISFALLGWTAEKGSRTYVHAMVAGKESHGRYLSECQFKVESAFVQSQRGQRIQKKIWDDLVRRIRKVSPEVAGFIEMGS</sequence>
<organism evidence="4 5">
    <name type="scientific">Lophiostoma macrostomum CBS 122681</name>
    <dbReference type="NCBI Taxonomy" id="1314788"/>
    <lineage>
        <taxon>Eukaryota</taxon>
        <taxon>Fungi</taxon>
        <taxon>Dikarya</taxon>
        <taxon>Ascomycota</taxon>
        <taxon>Pezizomycotina</taxon>
        <taxon>Dothideomycetes</taxon>
        <taxon>Pleosporomycetidae</taxon>
        <taxon>Pleosporales</taxon>
        <taxon>Lophiostomataceae</taxon>
        <taxon>Lophiostoma</taxon>
    </lineage>
</organism>
<dbReference type="Gene3D" id="3.40.50.720">
    <property type="entry name" value="NAD(P)-binding Rossmann-like Domain"/>
    <property type="match status" value="1"/>
</dbReference>
<evidence type="ECO:0000256" key="2">
    <source>
        <dbReference type="ARBA" id="ARBA00022857"/>
    </source>
</evidence>
<keyword evidence="3" id="KW-0560">Oxidoreductase</keyword>
<dbReference type="AlphaFoldDB" id="A0A6A6TSI9"/>
<dbReference type="SUPFAM" id="SSF51735">
    <property type="entry name" value="NAD(P)-binding Rossmann-fold domains"/>
    <property type="match status" value="1"/>
</dbReference>
<dbReference type="Pfam" id="PF00106">
    <property type="entry name" value="adh_short"/>
    <property type="match status" value="1"/>
</dbReference>
<dbReference type="PANTHER" id="PTHR24320:SF252">
    <property type="entry name" value="DEHYDROGENASE_REDUCTASE FAMILY PROTEIN, PUTATIVE (AFU_ORTHOLOGUE AFUA_3G08550)-RELATED"/>
    <property type="match status" value="1"/>
</dbReference>
<evidence type="ECO:0000256" key="1">
    <source>
        <dbReference type="ARBA" id="ARBA00006484"/>
    </source>
</evidence>
<evidence type="ECO:0000313" key="4">
    <source>
        <dbReference type="EMBL" id="KAF2662127.1"/>
    </source>
</evidence>
<proteinExistence type="inferred from homology"/>
<dbReference type="Proteomes" id="UP000799324">
    <property type="component" value="Unassembled WGS sequence"/>
</dbReference>
<reference evidence="4" key="1">
    <citation type="journal article" date="2020" name="Stud. Mycol.">
        <title>101 Dothideomycetes genomes: a test case for predicting lifestyles and emergence of pathogens.</title>
        <authorList>
            <person name="Haridas S."/>
            <person name="Albert R."/>
            <person name="Binder M."/>
            <person name="Bloem J."/>
            <person name="Labutti K."/>
            <person name="Salamov A."/>
            <person name="Andreopoulos B."/>
            <person name="Baker S."/>
            <person name="Barry K."/>
            <person name="Bills G."/>
            <person name="Bluhm B."/>
            <person name="Cannon C."/>
            <person name="Castanera R."/>
            <person name="Culley D."/>
            <person name="Daum C."/>
            <person name="Ezra D."/>
            <person name="Gonzalez J."/>
            <person name="Henrissat B."/>
            <person name="Kuo A."/>
            <person name="Liang C."/>
            <person name="Lipzen A."/>
            <person name="Lutzoni F."/>
            <person name="Magnuson J."/>
            <person name="Mondo S."/>
            <person name="Nolan M."/>
            <person name="Ohm R."/>
            <person name="Pangilinan J."/>
            <person name="Park H.-J."/>
            <person name="Ramirez L."/>
            <person name="Alfaro M."/>
            <person name="Sun H."/>
            <person name="Tritt A."/>
            <person name="Yoshinaga Y."/>
            <person name="Zwiers L.-H."/>
            <person name="Turgeon B."/>
            <person name="Goodwin S."/>
            <person name="Spatafora J."/>
            <person name="Crous P."/>
            <person name="Grigoriev I."/>
        </authorList>
    </citation>
    <scope>NUCLEOTIDE SEQUENCE</scope>
    <source>
        <strain evidence="4">CBS 122681</strain>
    </source>
</reference>
<dbReference type="GO" id="GO:0016491">
    <property type="term" value="F:oxidoreductase activity"/>
    <property type="evidence" value="ECO:0007669"/>
    <property type="project" value="UniProtKB-KW"/>
</dbReference>
<name>A0A6A6TSI9_9PLEO</name>
<protein>
    <submittedName>
        <fullName evidence="4">NAD(P)-binding protein</fullName>
    </submittedName>
</protein>
<gene>
    <name evidence="4" type="ORF">K491DRAFT_585718</name>
</gene>
<evidence type="ECO:0000313" key="5">
    <source>
        <dbReference type="Proteomes" id="UP000799324"/>
    </source>
</evidence>
<dbReference type="InterPro" id="IPR036291">
    <property type="entry name" value="NAD(P)-bd_dom_sf"/>
</dbReference>
<accession>A0A6A6TSI9</accession>
<dbReference type="PANTHER" id="PTHR24320">
    <property type="entry name" value="RETINOL DEHYDROGENASE"/>
    <property type="match status" value="1"/>
</dbReference>
<keyword evidence="5" id="KW-1185">Reference proteome</keyword>
<dbReference type="EMBL" id="MU004290">
    <property type="protein sequence ID" value="KAF2662127.1"/>
    <property type="molecule type" value="Genomic_DNA"/>
</dbReference>
<evidence type="ECO:0000256" key="3">
    <source>
        <dbReference type="ARBA" id="ARBA00023002"/>
    </source>
</evidence>
<dbReference type="OrthoDB" id="542013at2759"/>
<dbReference type="InterPro" id="IPR002347">
    <property type="entry name" value="SDR_fam"/>
</dbReference>
<comment type="similarity">
    <text evidence="1">Belongs to the short-chain dehydrogenases/reductases (SDR) family.</text>
</comment>
<dbReference type="PRINTS" id="PR00081">
    <property type="entry name" value="GDHRDH"/>
</dbReference>